<dbReference type="InterPro" id="IPR013783">
    <property type="entry name" value="Ig-like_fold"/>
</dbReference>
<dbReference type="GO" id="GO:0007157">
    <property type="term" value="P:heterophilic cell-cell adhesion via plasma membrane cell adhesion molecules"/>
    <property type="evidence" value="ECO:0007669"/>
    <property type="project" value="TreeGrafter"/>
</dbReference>
<feature type="domain" description="Ig-like" evidence="9">
    <location>
        <begin position="268"/>
        <end position="357"/>
    </location>
</feature>
<dbReference type="SUPFAM" id="SSF48726">
    <property type="entry name" value="Immunoglobulin"/>
    <property type="match status" value="2"/>
</dbReference>
<dbReference type="GO" id="GO:0007156">
    <property type="term" value="P:homophilic cell adhesion via plasma membrane adhesion molecules"/>
    <property type="evidence" value="ECO:0007669"/>
    <property type="project" value="TreeGrafter"/>
</dbReference>
<dbReference type="PANTHER" id="PTHR23277">
    <property type="entry name" value="NECTIN-RELATED"/>
    <property type="match status" value="1"/>
</dbReference>
<dbReference type="InterPro" id="IPR003599">
    <property type="entry name" value="Ig_sub"/>
</dbReference>
<evidence type="ECO:0000313" key="11">
    <source>
        <dbReference type="Proteomes" id="UP001283361"/>
    </source>
</evidence>
<dbReference type="InterPro" id="IPR051427">
    <property type="entry name" value="Nectin/Nectin-like"/>
</dbReference>
<evidence type="ECO:0000256" key="3">
    <source>
        <dbReference type="ARBA" id="ARBA00022737"/>
    </source>
</evidence>
<proteinExistence type="predicted"/>
<evidence type="ECO:0000256" key="7">
    <source>
        <dbReference type="SAM" id="MobiDB-lite"/>
    </source>
</evidence>
<feature type="region of interest" description="Disordered" evidence="7">
    <location>
        <begin position="358"/>
        <end position="388"/>
    </location>
</feature>
<dbReference type="PROSITE" id="PS50835">
    <property type="entry name" value="IG_LIKE"/>
    <property type="match status" value="1"/>
</dbReference>
<evidence type="ECO:0000256" key="6">
    <source>
        <dbReference type="ARBA" id="ARBA00023180"/>
    </source>
</evidence>
<dbReference type="GO" id="GO:0016020">
    <property type="term" value="C:membrane"/>
    <property type="evidence" value="ECO:0007669"/>
    <property type="project" value="UniProtKB-SubCell"/>
</dbReference>
<dbReference type="InterPro" id="IPR003598">
    <property type="entry name" value="Ig_sub2"/>
</dbReference>
<evidence type="ECO:0000256" key="5">
    <source>
        <dbReference type="ARBA" id="ARBA00023157"/>
    </source>
</evidence>
<keyword evidence="5" id="KW-1015">Disulfide bond</keyword>
<keyword evidence="6" id="KW-0325">Glycoprotein</keyword>
<feature type="transmembrane region" description="Helical" evidence="8">
    <location>
        <begin position="397"/>
        <end position="420"/>
    </location>
</feature>
<organism evidence="10 11">
    <name type="scientific">Elysia crispata</name>
    <name type="common">lettuce slug</name>
    <dbReference type="NCBI Taxonomy" id="231223"/>
    <lineage>
        <taxon>Eukaryota</taxon>
        <taxon>Metazoa</taxon>
        <taxon>Spiralia</taxon>
        <taxon>Lophotrochozoa</taxon>
        <taxon>Mollusca</taxon>
        <taxon>Gastropoda</taxon>
        <taxon>Heterobranchia</taxon>
        <taxon>Euthyneura</taxon>
        <taxon>Panpulmonata</taxon>
        <taxon>Sacoglossa</taxon>
        <taxon>Placobranchoidea</taxon>
        <taxon>Plakobranchidae</taxon>
        <taxon>Elysia</taxon>
    </lineage>
</organism>
<keyword evidence="3" id="KW-0677">Repeat</keyword>
<evidence type="ECO:0000259" key="9">
    <source>
        <dbReference type="PROSITE" id="PS50835"/>
    </source>
</evidence>
<evidence type="ECO:0000256" key="1">
    <source>
        <dbReference type="ARBA" id="ARBA00004370"/>
    </source>
</evidence>
<evidence type="ECO:0000256" key="4">
    <source>
        <dbReference type="ARBA" id="ARBA00023136"/>
    </source>
</evidence>
<sequence>MFAIAVRITHAFESTLILTYNNTAYPAVQGSTAYFDCGWSFNSDLEYPTSLTFSSSNRGQIYSYSIGNAFQTETSQGDGFDPDRMVTSGVSTSVSNVLLTLSGLECADEGVYKCVVSYNLEDNTVQTPVESEATLTLKVQPSAPAISAISGDLNQGVLENEEVTFRCTANVGSRNKGRVHWRIYRKDVPQDILSTDSRLSTSKDQPAQQPCTDLITSNLTLKMTRNDQNLVAACFVSNDDFAPASSLPQACEDTILCDQTQTVYVYYPVSESTLTVTHDPQDIYHGGSVTLTCRAEGYPEPSIVWMKGNETLHEEKSVKSSKLVLTNLTVDGDSGEYVCVATNDPQGAIASVNKTINISVSSTPPPPTDPPTTSTTSAPVNSKTKKVTGGGGNDNKMIIIVVVIVVVVVIIAVIAGVILYRQRNAKKDVEEQPRKPVNNASNNLAFVNGAQPDLVADEKYRIHSLSNSFDVKNEDGLMYADLTYDNRPRSRKPLALGDNASDYSDIQMPHV</sequence>
<comment type="subcellular location">
    <subcellularLocation>
        <location evidence="1">Membrane</location>
    </subcellularLocation>
</comment>
<dbReference type="InterPro" id="IPR036179">
    <property type="entry name" value="Ig-like_dom_sf"/>
</dbReference>
<protein>
    <recommendedName>
        <fullName evidence="9">Ig-like domain-containing protein</fullName>
    </recommendedName>
</protein>
<evidence type="ECO:0000256" key="2">
    <source>
        <dbReference type="ARBA" id="ARBA00022729"/>
    </source>
</evidence>
<gene>
    <name evidence="10" type="ORF">RRG08_066131</name>
</gene>
<dbReference type="Proteomes" id="UP001283361">
    <property type="component" value="Unassembled WGS sequence"/>
</dbReference>
<keyword evidence="8" id="KW-0812">Transmembrane</keyword>
<dbReference type="SMART" id="SM00409">
    <property type="entry name" value="IG"/>
    <property type="match status" value="2"/>
</dbReference>
<dbReference type="InterPro" id="IPR007110">
    <property type="entry name" value="Ig-like_dom"/>
</dbReference>
<name>A0AAE1BA25_9GAST</name>
<dbReference type="Gene3D" id="2.60.40.10">
    <property type="entry name" value="Immunoglobulins"/>
    <property type="match status" value="3"/>
</dbReference>
<dbReference type="SMART" id="SM00408">
    <property type="entry name" value="IGc2"/>
    <property type="match status" value="1"/>
</dbReference>
<dbReference type="Pfam" id="PF13927">
    <property type="entry name" value="Ig_3"/>
    <property type="match status" value="1"/>
</dbReference>
<dbReference type="GO" id="GO:0005912">
    <property type="term" value="C:adherens junction"/>
    <property type="evidence" value="ECO:0007669"/>
    <property type="project" value="TreeGrafter"/>
</dbReference>
<dbReference type="CDD" id="cd00096">
    <property type="entry name" value="Ig"/>
    <property type="match status" value="1"/>
</dbReference>
<evidence type="ECO:0000256" key="8">
    <source>
        <dbReference type="SAM" id="Phobius"/>
    </source>
</evidence>
<dbReference type="PANTHER" id="PTHR23277:SF108">
    <property type="entry name" value="FASCICLIN-3"/>
    <property type="match status" value="1"/>
</dbReference>
<evidence type="ECO:0000313" key="10">
    <source>
        <dbReference type="EMBL" id="KAK3802293.1"/>
    </source>
</evidence>
<accession>A0AAE1BA25</accession>
<dbReference type="EMBL" id="JAWDGP010000252">
    <property type="protein sequence ID" value="KAK3802293.1"/>
    <property type="molecule type" value="Genomic_DNA"/>
</dbReference>
<dbReference type="AlphaFoldDB" id="A0AAE1BA25"/>
<keyword evidence="4 8" id="KW-0472">Membrane</keyword>
<feature type="region of interest" description="Disordered" evidence="7">
    <location>
        <begin position="491"/>
        <end position="511"/>
    </location>
</feature>
<reference evidence="10" key="1">
    <citation type="journal article" date="2023" name="G3 (Bethesda)">
        <title>A reference genome for the long-term kleptoplast-retaining sea slug Elysia crispata morphotype clarki.</title>
        <authorList>
            <person name="Eastman K.E."/>
            <person name="Pendleton A.L."/>
            <person name="Shaikh M.A."/>
            <person name="Suttiyut T."/>
            <person name="Ogas R."/>
            <person name="Tomko P."/>
            <person name="Gavelis G."/>
            <person name="Widhalm J.R."/>
            <person name="Wisecaver J.H."/>
        </authorList>
    </citation>
    <scope>NUCLEOTIDE SEQUENCE</scope>
    <source>
        <strain evidence="10">ECLA1</strain>
    </source>
</reference>
<keyword evidence="8" id="KW-1133">Transmembrane helix</keyword>
<keyword evidence="11" id="KW-1185">Reference proteome</keyword>
<comment type="caution">
    <text evidence="10">The sequence shown here is derived from an EMBL/GenBank/DDBJ whole genome shotgun (WGS) entry which is preliminary data.</text>
</comment>
<keyword evidence="2" id="KW-0732">Signal</keyword>